<name>A0A1F5ZMM5_9BACT</name>
<feature type="coiled-coil region" evidence="1">
    <location>
        <begin position="34"/>
        <end position="61"/>
    </location>
</feature>
<evidence type="ECO:0000256" key="1">
    <source>
        <dbReference type="SAM" id="Coils"/>
    </source>
</evidence>
<evidence type="ECO:0000313" key="3">
    <source>
        <dbReference type="EMBL" id="OGG13681.1"/>
    </source>
</evidence>
<protein>
    <submittedName>
        <fullName evidence="3">Uncharacterized protein</fullName>
    </submittedName>
</protein>
<evidence type="ECO:0000256" key="2">
    <source>
        <dbReference type="SAM" id="Phobius"/>
    </source>
</evidence>
<keyword evidence="2" id="KW-0812">Transmembrane</keyword>
<keyword evidence="1" id="KW-0175">Coiled coil</keyword>
<organism evidence="3 4">
    <name type="scientific">Candidatus Gottesmanbacteria bacterium RIFCSPHIGHO2_01_FULL_46_14</name>
    <dbReference type="NCBI Taxonomy" id="1798380"/>
    <lineage>
        <taxon>Bacteria</taxon>
        <taxon>Candidatus Gottesmaniibacteriota</taxon>
    </lineage>
</organism>
<dbReference type="EMBL" id="MFJJ01000038">
    <property type="protein sequence ID" value="OGG13681.1"/>
    <property type="molecule type" value="Genomic_DNA"/>
</dbReference>
<dbReference type="Proteomes" id="UP000177416">
    <property type="component" value="Unassembled WGS sequence"/>
</dbReference>
<reference evidence="3 4" key="1">
    <citation type="journal article" date="2016" name="Nat. Commun.">
        <title>Thousands of microbial genomes shed light on interconnected biogeochemical processes in an aquifer system.</title>
        <authorList>
            <person name="Anantharaman K."/>
            <person name="Brown C.T."/>
            <person name="Hug L.A."/>
            <person name="Sharon I."/>
            <person name="Castelle C.J."/>
            <person name="Probst A.J."/>
            <person name="Thomas B.C."/>
            <person name="Singh A."/>
            <person name="Wilkins M.J."/>
            <person name="Karaoz U."/>
            <person name="Brodie E.L."/>
            <person name="Williams K.H."/>
            <person name="Hubbard S.S."/>
            <person name="Banfield J.F."/>
        </authorList>
    </citation>
    <scope>NUCLEOTIDE SEQUENCE [LARGE SCALE GENOMIC DNA]</scope>
</reference>
<keyword evidence="2" id="KW-0472">Membrane</keyword>
<keyword evidence="2" id="KW-1133">Transmembrane helix</keyword>
<comment type="caution">
    <text evidence="3">The sequence shown here is derived from an EMBL/GenBank/DDBJ whole genome shotgun (WGS) entry which is preliminary data.</text>
</comment>
<proteinExistence type="predicted"/>
<gene>
    <name evidence="3" type="ORF">A2875_01675</name>
</gene>
<accession>A0A1F5ZMM5</accession>
<feature type="transmembrane region" description="Helical" evidence="2">
    <location>
        <begin position="6"/>
        <end position="24"/>
    </location>
</feature>
<dbReference type="AlphaFoldDB" id="A0A1F5ZMM5"/>
<evidence type="ECO:0000313" key="4">
    <source>
        <dbReference type="Proteomes" id="UP000177416"/>
    </source>
</evidence>
<sequence>MKKFLYVGVPIVAFILIVGQILIANELAGVRTNIHSLDTQIATLTDERDLLRQQVASASALTTVSAKAKLAGFIPPTKSSVLSLGDSAVAINQK</sequence>